<gene>
    <name evidence="7" type="primary">amiC_2</name>
    <name evidence="7" type="ORF">CUZ56_02485</name>
</gene>
<keyword evidence="2" id="KW-0813">Transport</keyword>
<dbReference type="Gene3D" id="3.40.50.2300">
    <property type="match status" value="2"/>
</dbReference>
<evidence type="ECO:0000256" key="4">
    <source>
        <dbReference type="ARBA" id="ARBA00022970"/>
    </source>
</evidence>
<reference evidence="7 8" key="1">
    <citation type="submission" date="2018-01" db="EMBL/GenBank/DDBJ databases">
        <title>Saezia sanguinis gen. nov., sp. nov., in the order Burkholderiales isolated from human blood.</title>
        <authorList>
            <person name="Medina-Pascual M.J."/>
            <person name="Valdezate S."/>
            <person name="Monzon S."/>
            <person name="Cuesta I."/>
            <person name="Carrasco G."/>
            <person name="Villalon P."/>
            <person name="Saez-Nieto J.A."/>
        </authorList>
    </citation>
    <scope>NUCLEOTIDE SEQUENCE [LARGE SCALE GENOMIC DNA]</scope>
    <source>
        <strain evidence="7 8">CNM695-12</strain>
    </source>
</reference>
<dbReference type="Pfam" id="PF13458">
    <property type="entry name" value="Peripla_BP_6"/>
    <property type="match status" value="1"/>
</dbReference>
<dbReference type="InterPro" id="IPR028081">
    <property type="entry name" value="Leu-bd"/>
</dbReference>
<dbReference type="EMBL" id="PQSP01000008">
    <property type="protein sequence ID" value="RUS65885.1"/>
    <property type="molecule type" value="Genomic_DNA"/>
</dbReference>
<organism evidence="7 8">
    <name type="scientific">Saezia sanguinis</name>
    <dbReference type="NCBI Taxonomy" id="1965230"/>
    <lineage>
        <taxon>Bacteria</taxon>
        <taxon>Pseudomonadati</taxon>
        <taxon>Pseudomonadota</taxon>
        <taxon>Betaproteobacteria</taxon>
        <taxon>Burkholderiales</taxon>
        <taxon>Saeziaceae</taxon>
        <taxon>Saezia</taxon>
    </lineage>
</organism>
<dbReference type="Proteomes" id="UP000286947">
    <property type="component" value="Unassembled WGS sequence"/>
</dbReference>
<evidence type="ECO:0000256" key="5">
    <source>
        <dbReference type="SAM" id="SignalP"/>
    </source>
</evidence>
<evidence type="ECO:0000256" key="3">
    <source>
        <dbReference type="ARBA" id="ARBA00022729"/>
    </source>
</evidence>
<feature type="chain" id="PRO_5019001501" evidence="5">
    <location>
        <begin position="26"/>
        <end position="402"/>
    </location>
</feature>
<dbReference type="PANTHER" id="PTHR30483">
    <property type="entry name" value="LEUCINE-SPECIFIC-BINDING PROTEIN"/>
    <property type="match status" value="1"/>
</dbReference>
<comment type="caution">
    <text evidence="7">The sequence shown here is derived from an EMBL/GenBank/DDBJ whole genome shotgun (WGS) entry which is preliminary data.</text>
</comment>
<evidence type="ECO:0000313" key="7">
    <source>
        <dbReference type="EMBL" id="RUS65885.1"/>
    </source>
</evidence>
<feature type="signal peptide" evidence="5">
    <location>
        <begin position="1"/>
        <end position="25"/>
    </location>
</feature>
<dbReference type="CDD" id="cd06330">
    <property type="entry name" value="PBP1_As_SBP-like"/>
    <property type="match status" value="1"/>
</dbReference>
<evidence type="ECO:0000256" key="1">
    <source>
        <dbReference type="ARBA" id="ARBA00010062"/>
    </source>
</evidence>
<comment type="similarity">
    <text evidence="1">Belongs to the leucine-binding protein family.</text>
</comment>
<dbReference type="PANTHER" id="PTHR30483:SF37">
    <property type="entry name" value="ABC TRANSPORTER SUBSTRATE-BINDING PROTEIN"/>
    <property type="match status" value="1"/>
</dbReference>
<accession>A0A433SAY4</accession>
<sequence length="402" mass="44244" precursor="true">MMQRRRFVGCAAALAAAGLSRSVYAATDVIRIGEINSYKALPAFLEPYRKGMDLAVEQINAAGGVLGKTLEVVTRDDNANPGDTVRMAQQLLSREKVDVLAGNFLSNTGMALSDFAKQRRVFFLAGEPLTDKLTWEGGNEYTFRLRPGTYMQTAMLVPQAAALNKKRWALVYPNYEYGQAAATAFKRLLRERQPDVEFVAELATPFGKVDAGSTVQALSDAKPDAIFNALFAVDLIKFVREGNTRGLFKGREVVSLLSGEPEYLDTLKEETPDGWYVTGYPWYSIDTPEHQAFLDAYQKRFNDYPRQGSIVGYAMIKSLGAGIQKAGSTKADDLIGAFKGLSLMTPFGEITYRPQDHQSTLGAYVGRTKQVDGKGVMVDFTYCDGADFQPSDAEVAQFRSRG</sequence>
<dbReference type="InterPro" id="IPR028082">
    <property type="entry name" value="Peripla_BP_I"/>
</dbReference>
<dbReference type="PRINTS" id="PR00337">
    <property type="entry name" value="LEUILEVALBP"/>
</dbReference>
<protein>
    <submittedName>
        <fullName evidence="7">Aliphatic amidase expression-regulating protein</fullName>
    </submittedName>
</protein>
<name>A0A433SAY4_9BURK</name>
<keyword evidence="8" id="KW-1185">Reference proteome</keyword>
<evidence type="ECO:0000259" key="6">
    <source>
        <dbReference type="Pfam" id="PF13458"/>
    </source>
</evidence>
<dbReference type="GO" id="GO:0006865">
    <property type="term" value="P:amino acid transport"/>
    <property type="evidence" value="ECO:0007669"/>
    <property type="project" value="UniProtKB-KW"/>
</dbReference>
<evidence type="ECO:0000313" key="8">
    <source>
        <dbReference type="Proteomes" id="UP000286947"/>
    </source>
</evidence>
<proteinExistence type="inferred from homology"/>
<keyword evidence="4" id="KW-0029">Amino-acid transport</keyword>
<dbReference type="InterPro" id="IPR000709">
    <property type="entry name" value="Leu_Ile_Val-bd"/>
</dbReference>
<evidence type="ECO:0000256" key="2">
    <source>
        <dbReference type="ARBA" id="ARBA00022448"/>
    </source>
</evidence>
<dbReference type="SUPFAM" id="SSF53822">
    <property type="entry name" value="Periplasmic binding protein-like I"/>
    <property type="match status" value="1"/>
</dbReference>
<keyword evidence="3 5" id="KW-0732">Signal</keyword>
<feature type="domain" description="Leucine-binding protein" evidence="6">
    <location>
        <begin position="44"/>
        <end position="369"/>
    </location>
</feature>
<dbReference type="AlphaFoldDB" id="A0A433SAY4"/>
<dbReference type="InterPro" id="IPR051010">
    <property type="entry name" value="BCAA_transport"/>
</dbReference>